<dbReference type="Pfam" id="PF00702">
    <property type="entry name" value="Hydrolase"/>
    <property type="match status" value="1"/>
</dbReference>
<evidence type="ECO:0000256" key="14">
    <source>
        <dbReference type="ARBA" id="ARBA00022989"/>
    </source>
</evidence>
<dbReference type="SUPFAM" id="SSF81665">
    <property type="entry name" value="Calcium ATPase, transmembrane domain M"/>
    <property type="match status" value="1"/>
</dbReference>
<dbReference type="InterPro" id="IPR017969">
    <property type="entry name" value="Heavy-metal-associated_CS"/>
</dbReference>
<feature type="transmembrane region" description="Helical" evidence="21">
    <location>
        <begin position="175"/>
        <end position="193"/>
    </location>
</feature>
<dbReference type="AlphaFoldDB" id="A0A845QFC5"/>
<dbReference type="Pfam" id="PF00122">
    <property type="entry name" value="E1-E2_ATPase"/>
    <property type="match status" value="1"/>
</dbReference>
<keyword evidence="5" id="KW-0813">Transport</keyword>
<dbReference type="NCBIfam" id="TIGR01494">
    <property type="entry name" value="ATPase_P-type"/>
    <property type="match status" value="1"/>
</dbReference>
<dbReference type="SFLD" id="SFLDG00002">
    <property type="entry name" value="C1.7:_P-type_atpase_like"/>
    <property type="match status" value="1"/>
</dbReference>
<dbReference type="NCBIfam" id="TIGR01511">
    <property type="entry name" value="ATPase-IB1_Cu"/>
    <property type="match status" value="1"/>
</dbReference>
<dbReference type="Pfam" id="PF00403">
    <property type="entry name" value="HMA"/>
    <property type="match status" value="2"/>
</dbReference>
<comment type="catalytic activity">
    <reaction evidence="20">
        <text>Cu(+)(in) + ATP + H2O = Cu(+)(out) + ADP + phosphate + H(+)</text>
        <dbReference type="Rhea" id="RHEA:25792"/>
        <dbReference type="ChEBI" id="CHEBI:15377"/>
        <dbReference type="ChEBI" id="CHEBI:15378"/>
        <dbReference type="ChEBI" id="CHEBI:30616"/>
        <dbReference type="ChEBI" id="CHEBI:43474"/>
        <dbReference type="ChEBI" id="CHEBI:49552"/>
        <dbReference type="ChEBI" id="CHEBI:456216"/>
        <dbReference type="EC" id="7.2.2.8"/>
    </reaction>
</comment>
<evidence type="ECO:0000256" key="13">
    <source>
        <dbReference type="ARBA" id="ARBA00022967"/>
    </source>
</evidence>
<feature type="domain" description="HMA" evidence="22">
    <location>
        <begin position="782"/>
        <end position="846"/>
    </location>
</feature>
<protein>
    <recommendedName>
        <fullName evidence="4">Copper-exporting P-type ATPase</fullName>
        <ecNumber evidence="3">7.2.2.8</ecNumber>
    </recommendedName>
    <alternativeName>
        <fullName evidence="18">Copper-exporting P-type ATPase A</fullName>
    </alternativeName>
    <alternativeName>
        <fullName evidence="19">Cu(+)-exporting ATPase</fullName>
    </alternativeName>
</protein>
<keyword evidence="17 21" id="KW-0472">Membrane</keyword>
<evidence type="ECO:0000256" key="4">
    <source>
        <dbReference type="ARBA" id="ARBA00015102"/>
    </source>
</evidence>
<feature type="transmembrane region" description="Helical" evidence="21">
    <location>
        <begin position="732"/>
        <end position="753"/>
    </location>
</feature>
<keyword evidence="8" id="KW-0677">Repeat</keyword>
<comment type="similarity">
    <text evidence="2 21">Belongs to the cation transport ATPase (P-type) (TC 3.A.3) family. Type IB subfamily.</text>
</comment>
<dbReference type="Gene3D" id="3.30.70.100">
    <property type="match status" value="2"/>
</dbReference>
<keyword evidence="6 21" id="KW-0812">Transmembrane</keyword>
<dbReference type="RefSeq" id="WP_160200528.1">
    <property type="nucleotide sequence ID" value="NZ_QXWK01000001.1"/>
</dbReference>
<evidence type="ECO:0000256" key="8">
    <source>
        <dbReference type="ARBA" id="ARBA00022737"/>
    </source>
</evidence>
<dbReference type="PRINTS" id="PR00943">
    <property type="entry name" value="CUATPASE"/>
</dbReference>
<dbReference type="FunFam" id="2.70.150.10:FF:000002">
    <property type="entry name" value="Copper-transporting ATPase 1, putative"/>
    <property type="match status" value="1"/>
</dbReference>
<evidence type="ECO:0000256" key="19">
    <source>
        <dbReference type="ARBA" id="ARBA00033239"/>
    </source>
</evidence>
<keyword evidence="12" id="KW-0460">Magnesium</keyword>
<comment type="caution">
    <text evidence="23">The sequence shown here is derived from an EMBL/GenBank/DDBJ whole genome shotgun (WGS) entry which is preliminary data.</text>
</comment>
<dbReference type="SFLD" id="SFLDS00003">
    <property type="entry name" value="Haloacid_Dehalogenase"/>
    <property type="match status" value="1"/>
</dbReference>
<keyword evidence="24" id="KW-1185">Reference proteome</keyword>
<dbReference type="Proteomes" id="UP000446866">
    <property type="component" value="Unassembled WGS sequence"/>
</dbReference>
<feature type="transmembrane region" description="Helical" evidence="21">
    <location>
        <begin position="213"/>
        <end position="231"/>
    </location>
</feature>
<keyword evidence="21" id="KW-1003">Cell membrane</keyword>
<feature type="domain" description="HMA" evidence="22">
    <location>
        <begin position="1"/>
        <end position="67"/>
    </location>
</feature>
<proteinExistence type="inferred from homology"/>
<feature type="transmembrane region" description="Helical" evidence="21">
    <location>
        <begin position="706"/>
        <end position="726"/>
    </location>
</feature>
<dbReference type="GO" id="GO:0005524">
    <property type="term" value="F:ATP binding"/>
    <property type="evidence" value="ECO:0007669"/>
    <property type="project" value="UniProtKB-UniRule"/>
</dbReference>
<organism evidence="23 24">
    <name type="scientific">Anaerotruncus colihominis</name>
    <dbReference type="NCBI Taxonomy" id="169435"/>
    <lineage>
        <taxon>Bacteria</taxon>
        <taxon>Bacillati</taxon>
        <taxon>Bacillota</taxon>
        <taxon>Clostridia</taxon>
        <taxon>Eubacteriales</taxon>
        <taxon>Oscillospiraceae</taxon>
        <taxon>Anaerotruncus</taxon>
    </lineage>
</organism>
<evidence type="ECO:0000256" key="7">
    <source>
        <dbReference type="ARBA" id="ARBA00022723"/>
    </source>
</evidence>
<keyword evidence="10" id="KW-0187">Copper transport</keyword>
<gene>
    <name evidence="23" type="ORF">D0435_00890</name>
</gene>
<dbReference type="InterPro" id="IPR006122">
    <property type="entry name" value="HMA_Cu_ion-bd"/>
</dbReference>
<feature type="transmembrane region" description="Helical" evidence="21">
    <location>
        <begin position="137"/>
        <end position="154"/>
    </location>
</feature>
<dbReference type="InterPro" id="IPR023298">
    <property type="entry name" value="ATPase_P-typ_TM_dom_sf"/>
</dbReference>
<reference evidence="23 24" key="1">
    <citation type="submission" date="2018-08" db="EMBL/GenBank/DDBJ databases">
        <title>Murine metabolic-syndrome-specific gut microbial biobank.</title>
        <authorList>
            <person name="Liu C."/>
        </authorList>
    </citation>
    <scope>NUCLEOTIDE SEQUENCE [LARGE SCALE GENOMIC DNA]</scope>
    <source>
        <strain evidence="23 24">28</strain>
    </source>
</reference>
<keyword evidence="7 21" id="KW-0479">Metal-binding</keyword>
<sequence>MKEKFRVTGMTCSACSSRVEKTVTKLAGSQEVSVNLLTGTMQVEYDENQLDTEGIITAVEKAGYGAFVDDGGKSAEGGAGNGAARGGSNGSASKAALDETKQMKQRLIWSVALLIPMMCFSMGPMLTGHHMDMEHPLTNILAQVLFLIPIVFLNRKYFLKGFPSLFRGSPNMDSLIAMGASAAILYGTFAIFRIVHGFETADMALVHHYAGDIYFESAAMILTLITVGKYMETRSKGKTSQAIEKLMNLAPKTATVERDGKEISIETSALMQGDILVIRPGESIAADGEIISGTTSVDESAITGESIPVEKQPGDRAVSATINKTGFIKVRCDKVGEDTTISQIIRLVEEASASKAPIARMADKIAGVFVPTVIAIAIIAAVIWMIAGYGFEFALSIGISILVISCPCALGLATPVAIMVGTGKGAENGILIKSGQALETAHSIDTVVMDKTGTITEGKPKVTDIATFGMSEEELTKIAATLEAGSEHPLAEAVMEYAKERQVQQEAAEGFEAVFGRGVKAVIDGKKYFAGNAALMKESGISTEGIEDKLGVLSDQGKTPLIFAEEKKVIGIIAVADVEKESSKAAIDAFAEMKIDVVMLTGDNKRTAEALRKRLQIPKVIAEVLPSDKEKHIAGLQAEGHKVAMIGDGINDAPALAKADIGIAIGAGTDVAIESADAVLMRNDLLDAVTAVKLSKAVIRNIKENLFWAFFYNVIGIPVAAGIWYPMFGLKLSPMIGAAAMSLSSVCVVLNALRLRNFKVKRLSAPAASCTGAEEIRRKEKMKYELMIKGMMCQHCQKHMADALNAMEGVTAEVNLESGIASVESEKEISMDAFEAVVKDAGYELVR</sequence>
<dbReference type="InterPro" id="IPR023299">
    <property type="entry name" value="ATPase_P-typ_cyto_dom_N"/>
</dbReference>
<evidence type="ECO:0000256" key="15">
    <source>
        <dbReference type="ARBA" id="ARBA00023008"/>
    </source>
</evidence>
<evidence type="ECO:0000256" key="18">
    <source>
        <dbReference type="ARBA" id="ARBA00029719"/>
    </source>
</evidence>
<keyword evidence="16" id="KW-0406">Ion transport</keyword>
<dbReference type="SUPFAM" id="SSF81653">
    <property type="entry name" value="Calcium ATPase, transduction domain A"/>
    <property type="match status" value="1"/>
</dbReference>
<name>A0A845QFC5_9FIRM</name>
<dbReference type="GO" id="GO:0043682">
    <property type="term" value="F:P-type divalent copper transporter activity"/>
    <property type="evidence" value="ECO:0007669"/>
    <property type="project" value="TreeGrafter"/>
</dbReference>
<evidence type="ECO:0000256" key="5">
    <source>
        <dbReference type="ARBA" id="ARBA00022448"/>
    </source>
</evidence>
<evidence type="ECO:0000256" key="11">
    <source>
        <dbReference type="ARBA" id="ARBA00022840"/>
    </source>
</evidence>
<dbReference type="GO" id="GO:0140581">
    <property type="term" value="F:P-type monovalent copper transporter activity"/>
    <property type="evidence" value="ECO:0007669"/>
    <property type="project" value="UniProtKB-EC"/>
</dbReference>
<evidence type="ECO:0000256" key="21">
    <source>
        <dbReference type="RuleBase" id="RU362081"/>
    </source>
</evidence>
<evidence type="ECO:0000313" key="24">
    <source>
        <dbReference type="Proteomes" id="UP000446866"/>
    </source>
</evidence>
<evidence type="ECO:0000256" key="9">
    <source>
        <dbReference type="ARBA" id="ARBA00022741"/>
    </source>
</evidence>
<evidence type="ECO:0000256" key="10">
    <source>
        <dbReference type="ARBA" id="ARBA00022796"/>
    </source>
</evidence>
<dbReference type="PANTHER" id="PTHR43520">
    <property type="entry name" value="ATP7, ISOFORM B"/>
    <property type="match status" value="1"/>
</dbReference>
<evidence type="ECO:0000256" key="20">
    <source>
        <dbReference type="ARBA" id="ARBA00049289"/>
    </source>
</evidence>
<dbReference type="GO" id="GO:0005886">
    <property type="term" value="C:plasma membrane"/>
    <property type="evidence" value="ECO:0007669"/>
    <property type="project" value="UniProtKB-SubCell"/>
</dbReference>
<dbReference type="InterPro" id="IPR036412">
    <property type="entry name" value="HAD-like_sf"/>
</dbReference>
<dbReference type="NCBIfam" id="TIGR00003">
    <property type="entry name" value="copper ion binding protein"/>
    <property type="match status" value="2"/>
</dbReference>
<dbReference type="Gene3D" id="2.70.150.10">
    <property type="entry name" value="Calcium-transporting ATPase, cytoplasmic transduction domain A"/>
    <property type="match status" value="1"/>
</dbReference>
<feature type="transmembrane region" description="Helical" evidence="21">
    <location>
        <begin position="107"/>
        <end position="125"/>
    </location>
</feature>
<evidence type="ECO:0000256" key="3">
    <source>
        <dbReference type="ARBA" id="ARBA00012517"/>
    </source>
</evidence>
<dbReference type="InterPro" id="IPR001757">
    <property type="entry name" value="P_typ_ATPase"/>
</dbReference>
<dbReference type="InterPro" id="IPR036163">
    <property type="entry name" value="HMA_dom_sf"/>
</dbReference>
<dbReference type="SUPFAM" id="SSF56784">
    <property type="entry name" value="HAD-like"/>
    <property type="match status" value="1"/>
</dbReference>
<keyword evidence="11 21" id="KW-0067">ATP-binding</keyword>
<evidence type="ECO:0000256" key="17">
    <source>
        <dbReference type="ARBA" id="ARBA00023136"/>
    </source>
</evidence>
<dbReference type="InterPro" id="IPR059000">
    <property type="entry name" value="ATPase_P-type_domA"/>
</dbReference>
<comment type="subcellular location">
    <subcellularLocation>
        <location evidence="1">Cell membrane</location>
        <topology evidence="1">Multi-pass membrane protein</topology>
    </subcellularLocation>
</comment>
<dbReference type="NCBIfam" id="TIGR01525">
    <property type="entry name" value="ATPase-IB_hvy"/>
    <property type="match status" value="1"/>
</dbReference>
<dbReference type="GO" id="GO:0016887">
    <property type="term" value="F:ATP hydrolysis activity"/>
    <property type="evidence" value="ECO:0007669"/>
    <property type="project" value="InterPro"/>
</dbReference>
<dbReference type="PROSITE" id="PS50846">
    <property type="entry name" value="HMA_2"/>
    <property type="match status" value="2"/>
</dbReference>
<feature type="transmembrane region" description="Helical" evidence="21">
    <location>
        <begin position="393"/>
        <end position="418"/>
    </location>
</feature>
<evidence type="ECO:0000259" key="22">
    <source>
        <dbReference type="PROSITE" id="PS50846"/>
    </source>
</evidence>
<dbReference type="SUPFAM" id="SSF55008">
    <property type="entry name" value="HMA, heavy metal-associated domain"/>
    <property type="match status" value="2"/>
</dbReference>
<dbReference type="PANTHER" id="PTHR43520:SF8">
    <property type="entry name" value="P-TYPE CU(+) TRANSPORTER"/>
    <property type="match status" value="1"/>
</dbReference>
<evidence type="ECO:0000256" key="1">
    <source>
        <dbReference type="ARBA" id="ARBA00004651"/>
    </source>
</evidence>
<dbReference type="Gene3D" id="3.40.1110.10">
    <property type="entry name" value="Calcium-transporting ATPase, cytoplasmic domain N"/>
    <property type="match status" value="1"/>
</dbReference>
<keyword evidence="9 21" id="KW-0547">Nucleotide-binding</keyword>
<dbReference type="InterPro" id="IPR027256">
    <property type="entry name" value="P-typ_ATPase_IB"/>
</dbReference>
<keyword evidence="14 21" id="KW-1133">Transmembrane helix</keyword>
<keyword evidence="13" id="KW-1278">Translocase</keyword>
<dbReference type="PROSITE" id="PS00154">
    <property type="entry name" value="ATPASE_E1_E2"/>
    <property type="match status" value="1"/>
</dbReference>
<dbReference type="Gene3D" id="3.40.50.1000">
    <property type="entry name" value="HAD superfamily/HAD-like"/>
    <property type="match status" value="1"/>
</dbReference>
<accession>A0A845QFC5</accession>
<keyword evidence="15" id="KW-0186">Copper</keyword>
<dbReference type="InterPro" id="IPR023214">
    <property type="entry name" value="HAD_sf"/>
</dbReference>
<dbReference type="PROSITE" id="PS01047">
    <property type="entry name" value="HMA_1"/>
    <property type="match status" value="1"/>
</dbReference>
<dbReference type="InterPro" id="IPR044492">
    <property type="entry name" value="P_typ_ATPase_HD_dom"/>
</dbReference>
<evidence type="ECO:0000256" key="16">
    <source>
        <dbReference type="ARBA" id="ARBA00023065"/>
    </source>
</evidence>
<dbReference type="InterPro" id="IPR006121">
    <property type="entry name" value="HMA_dom"/>
</dbReference>
<dbReference type="CDD" id="cd02094">
    <property type="entry name" value="P-type_ATPase_Cu-like"/>
    <property type="match status" value="1"/>
</dbReference>
<dbReference type="FunFam" id="3.30.70.100:FF:000005">
    <property type="entry name" value="Copper-exporting P-type ATPase A"/>
    <property type="match status" value="1"/>
</dbReference>
<dbReference type="GO" id="GO:0055070">
    <property type="term" value="P:copper ion homeostasis"/>
    <property type="evidence" value="ECO:0007669"/>
    <property type="project" value="TreeGrafter"/>
</dbReference>
<dbReference type="CDD" id="cd00371">
    <property type="entry name" value="HMA"/>
    <property type="match status" value="2"/>
</dbReference>
<evidence type="ECO:0000256" key="12">
    <source>
        <dbReference type="ARBA" id="ARBA00022842"/>
    </source>
</evidence>
<dbReference type="InterPro" id="IPR018303">
    <property type="entry name" value="ATPase_P-typ_P_site"/>
</dbReference>
<dbReference type="SFLD" id="SFLDF00027">
    <property type="entry name" value="p-type_atpase"/>
    <property type="match status" value="1"/>
</dbReference>
<dbReference type="GO" id="GO:0005507">
    <property type="term" value="F:copper ion binding"/>
    <property type="evidence" value="ECO:0007669"/>
    <property type="project" value="InterPro"/>
</dbReference>
<evidence type="ECO:0000256" key="6">
    <source>
        <dbReference type="ARBA" id="ARBA00022692"/>
    </source>
</evidence>
<dbReference type="PRINTS" id="PR00119">
    <property type="entry name" value="CATATPASE"/>
</dbReference>
<dbReference type="EMBL" id="QXWK01000001">
    <property type="protein sequence ID" value="NBH60229.1"/>
    <property type="molecule type" value="Genomic_DNA"/>
</dbReference>
<feature type="transmembrane region" description="Helical" evidence="21">
    <location>
        <begin position="365"/>
        <end position="387"/>
    </location>
</feature>
<dbReference type="InterPro" id="IPR008250">
    <property type="entry name" value="ATPase_P-typ_transduc_dom_A_sf"/>
</dbReference>
<evidence type="ECO:0000256" key="2">
    <source>
        <dbReference type="ARBA" id="ARBA00006024"/>
    </source>
</evidence>
<evidence type="ECO:0000313" key="23">
    <source>
        <dbReference type="EMBL" id="NBH60229.1"/>
    </source>
</evidence>
<dbReference type="EC" id="7.2.2.8" evidence="3"/>